<dbReference type="InterPro" id="IPR011701">
    <property type="entry name" value="MFS"/>
</dbReference>
<dbReference type="PANTHER" id="PTHR23513">
    <property type="entry name" value="INTEGRAL MEMBRANE EFFLUX PROTEIN-RELATED"/>
    <property type="match status" value="1"/>
</dbReference>
<evidence type="ECO:0000256" key="1">
    <source>
        <dbReference type="ARBA" id="ARBA00004651"/>
    </source>
</evidence>
<keyword evidence="4 7" id="KW-1133">Transmembrane helix</keyword>
<dbReference type="PANTHER" id="PTHR23513:SF6">
    <property type="entry name" value="MAJOR FACILITATOR SUPERFAMILY ASSOCIATED DOMAIN-CONTAINING PROTEIN"/>
    <property type="match status" value="1"/>
</dbReference>
<evidence type="ECO:0000256" key="4">
    <source>
        <dbReference type="ARBA" id="ARBA00022989"/>
    </source>
</evidence>
<feature type="transmembrane region" description="Helical" evidence="7">
    <location>
        <begin position="479"/>
        <end position="498"/>
    </location>
</feature>
<feature type="transmembrane region" description="Helical" evidence="7">
    <location>
        <begin position="259"/>
        <end position="279"/>
    </location>
</feature>
<evidence type="ECO:0000313" key="9">
    <source>
        <dbReference type="Proteomes" id="UP000322927"/>
    </source>
</evidence>
<dbReference type="Proteomes" id="UP000322927">
    <property type="component" value="Chromosome"/>
</dbReference>
<feature type="transmembrane region" description="Helical" evidence="7">
    <location>
        <begin position="105"/>
        <end position="129"/>
    </location>
</feature>
<evidence type="ECO:0000313" key="8">
    <source>
        <dbReference type="EMBL" id="QES38381.1"/>
    </source>
</evidence>
<feature type="transmembrane region" description="Helical" evidence="7">
    <location>
        <begin position="357"/>
        <end position="377"/>
    </location>
</feature>
<dbReference type="GO" id="GO:0005886">
    <property type="term" value="C:plasma membrane"/>
    <property type="evidence" value="ECO:0007669"/>
    <property type="project" value="UniProtKB-SubCell"/>
</dbReference>
<feature type="transmembrane region" description="Helical" evidence="7">
    <location>
        <begin position="325"/>
        <end position="345"/>
    </location>
</feature>
<dbReference type="AlphaFoldDB" id="A0A5P2CAJ5"/>
<feature type="transmembrane region" description="Helical" evidence="7">
    <location>
        <begin position="389"/>
        <end position="406"/>
    </location>
</feature>
<sequence>MGQGHPRPGTRAGRVRLPQLPRHGRPRRESRHGPGGGGPGSARRRGPYRAGAPRLGARSRRERVGVPRSGPQGRHRGAGRGTRGRAAVTDPAPTTSLWSNRNYRIFVVIQTLSALGDSFSFVAIPLLVLHSTGSVVQMGLVTGLTGVASIVTGLFAGVIADRFDRRGLMMLSDMARCLLYGLIPLVWLFATPMWLIYTVVPLTGGFAMLFQVTYVTVVPAIVEPGQIIRANAHLYGSYAVATVGGPALAGLVAAAFGPVAALGIDAVTFAVSAAGLLLVQLRPTPRPAGSEGQGGPGRGAERGRVRDEFLAGFRFLWAHPVLRPLTVLLSLFIFLTHGMTDVIIFRVKEDLGHGDGTVGYVLSAGTVGTFLASFLVARLRKGLGFGPSWIGAVTLAGVAVACLGLTGSVPVIGALSAAMLLATGVAGICSMSLRQEVTPGHLLGRVTAAFWTTHYSLGPLGAAAVTAAAAGFGVAEVCLAVGAGVVCVALSGTLTGIVRDRSPEASLRTAEAQSPESATETA</sequence>
<keyword evidence="5 7" id="KW-0472">Membrane</keyword>
<feature type="transmembrane region" description="Helical" evidence="7">
    <location>
        <begin position="412"/>
        <end position="433"/>
    </location>
</feature>
<reference evidence="8 9" key="1">
    <citation type="submission" date="2018-05" db="EMBL/GenBank/DDBJ databases">
        <title>Streptomyces venezuelae.</title>
        <authorList>
            <person name="Kim W."/>
            <person name="Lee N."/>
            <person name="Cho B.-K."/>
        </authorList>
    </citation>
    <scope>NUCLEOTIDE SEQUENCE [LARGE SCALE GENOMIC DNA]</scope>
    <source>
        <strain evidence="8 9">ATCC 14584</strain>
    </source>
</reference>
<protein>
    <submittedName>
        <fullName evidence="8">MFS transporter</fullName>
    </submittedName>
</protein>
<evidence type="ECO:0000256" key="2">
    <source>
        <dbReference type="ARBA" id="ARBA00022475"/>
    </source>
</evidence>
<dbReference type="OrthoDB" id="9815525at2"/>
<feature type="region of interest" description="Disordered" evidence="6">
    <location>
        <begin position="1"/>
        <end position="93"/>
    </location>
</feature>
<feature type="transmembrane region" description="Helical" evidence="7">
    <location>
        <begin position="135"/>
        <end position="156"/>
    </location>
</feature>
<dbReference type="InterPro" id="IPR036259">
    <property type="entry name" value="MFS_trans_sf"/>
</dbReference>
<keyword evidence="2" id="KW-1003">Cell membrane</keyword>
<name>A0A5P2CAJ5_STRVZ</name>
<keyword evidence="3 7" id="KW-0812">Transmembrane</keyword>
<comment type="subcellular location">
    <subcellularLocation>
        <location evidence="1">Cell membrane</location>
        <topology evidence="1">Multi-pass membrane protein</topology>
    </subcellularLocation>
</comment>
<dbReference type="Gene3D" id="1.20.1250.20">
    <property type="entry name" value="MFS general substrate transporter like domains"/>
    <property type="match status" value="1"/>
</dbReference>
<dbReference type="CDD" id="cd06173">
    <property type="entry name" value="MFS_MefA_like"/>
    <property type="match status" value="1"/>
</dbReference>
<gene>
    <name evidence="8" type="ORF">DEJ48_37605</name>
</gene>
<feature type="transmembrane region" description="Helical" evidence="7">
    <location>
        <begin position="454"/>
        <end position="473"/>
    </location>
</feature>
<dbReference type="GO" id="GO:0022857">
    <property type="term" value="F:transmembrane transporter activity"/>
    <property type="evidence" value="ECO:0007669"/>
    <property type="project" value="InterPro"/>
</dbReference>
<evidence type="ECO:0000256" key="3">
    <source>
        <dbReference type="ARBA" id="ARBA00022692"/>
    </source>
</evidence>
<evidence type="ECO:0000256" key="7">
    <source>
        <dbReference type="SAM" id="Phobius"/>
    </source>
</evidence>
<feature type="transmembrane region" description="Helical" evidence="7">
    <location>
        <begin position="177"/>
        <end position="197"/>
    </location>
</feature>
<evidence type="ECO:0000256" key="6">
    <source>
        <dbReference type="SAM" id="MobiDB-lite"/>
    </source>
</evidence>
<feature type="transmembrane region" description="Helical" evidence="7">
    <location>
        <begin position="203"/>
        <end position="222"/>
    </location>
</feature>
<dbReference type="Pfam" id="PF07690">
    <property type="entry name" value="MFS_1"/>
    <property type="match status" value="1"/>
</dbReference>
<proteinExistence type="predicted"/>
<accession>A0A5P2CAJ5</accession>
<evidence type="ECO:0000256" key="5">
    <source>
        <dbReference type="ARBA" id="ARBA00023136"/>
    </source>
</evidence>
<organism evidence="8 9">
    <name type="scientific">Streptomyces venezuelae</name>
    <dbReference type="NCBI Taxonomy" id="54571"/>
    <lineage>
        <taxon>Bacteria</taxon>
        <taxon>Bacillati</taxon>
        <taxon>Actinomycetota</taxon>
        <taxon>Actinomycetes</taxon>
        <taxon>Kitasatosporales</taxon>
        <taxon>Streptomycetaceae</taxon>
        <taxon>Streptomyces</taxon>
    </lineage>
</organism>
<dbReference type="EMBL" id="CP029192">
    <property type="protein sequence ID" value="QES38381.1"/>
    <property type="molecule type" value="Genomic_DNA"/>
</dbReference>
<feature type="transmembrane region" description="Helical" evidence="7">
    <location>
        <begin position="234"/>
        <end position="253"/>
    </location>
</feature>
<dbReference type="SUPFAM" id="SSF103473">
    <property type="entry name" value="MFS general substrate transporter"/>
    <property type="match status" value="1"/>
</dbReference>